<dbReference type="FunFam" id="3.30.200.20:FF:000107">
    <property type="entry name" value="Putative activated CDC42 kinase 1"/>
    <property type="match status" value="1"/>
</dbReference>
<dbReference type="InterPro" id="IPR015116">
    <property type="entry name" value="Cdc42-bd-like"/>
</dbReference>
<keyword evidence="24 39" id="KW-0067">ATP-binding</keyword>
<dbReference type="GO" id="GO:0005905">
    <property type="term" value="C:clathrin-coated pit"/>
    <property type="evidence" value="ECO:0007669"/>
    <property type="project" value="UniProtKB-SubCell"/>
</dbReference>
<comment type="similarity">
    <text evidence="35">Belongs to the protein kinase superfamily. Tyr protein kinase family.</text>
</comment>
<evidence type="ECO:0000256" key="23">
    <source>
        <dbReference type="ARBA" id="ARBA00022777"/>
    </source>
</evidence>
<dbReference type="SUPFAM" id="SSF46934">
    <property type="entry name" value="UBA-like"/>
    <property type="match status" value="1"/>
</dbReference>
<comment type="cofactor">
    <cofactor evidence="1">
        <name>Mg(2+)</name>
        <dbReference type="ChEBI" id="CHEBI:18420"/>
    </cofactor>
</comment>
<evidence type="ECO:0000256" key="33">
    <source>
        <dbReference type="ARBA" id="ARBA00047899"/>
    </source>
</evidence>
<dbReference type="Gene3D" id="1.10.510.10">
    <property type="entry name" value="Transferase(Phosphotransferase) domain 1"/>
    <property type="match status" value="1"/>
</dbReference>
<evidence type="ECO:0000256" key="16">
    <source>
        <dbReference type="ARBA" id="ARBA00022527"/>
    </source>
</evidence>
<dbReference type="Gene3D" id="4.10.680.10">
    <property type="entry name" value="Cdc42-like binding domain"/>
    <property type="match status" value="1"/>
</dbReference>
<evidence type="ECO:0000256" key="13">
    <source>
        <dbReference type="ARBA" id="ARBA00022475"/>
    </source>
</evidence>
<evidence type="ECO:0000256" key="37">
    <source>
        <dbReference type="ARBA" id="ARBA00077194"/>
    </source>
</evidence>
<evidence type="ECO:0000256" key="21">
    <source>
        <dbReference type="ARBA" id="ARBA00022741"/>
    </source>
</evidence>
<dbReference type="InterPro" id="IPR055175">
    <property type="entry name" value="ACK/TNK-like_SAM"/>
</dbReference>
<evidence type="ECO:0000256" key="12">
    <source>
        <dbReference type="ARBA" id="ARBA00022443"/>
    </source>
</evidence>
<evidence type="ECO:0000256" key="22">
    <source>
        <dbReference type="ARBA" id="ARBA00022753"/>
    </source>
</evidence>
<dbReference type="InterPro" id="IPR008266">
    <property type="entry name" value="Tyr_kinase_AS"/>
</dbReference>
<feature type="domain" description="Protein kinase" evidence="42">
    <location>
        <begin position="108"/>
        <end position="367"/>
    </location>
</feature>
<dbReference type="GO" id="GO:0004715">
    <property type="term" value="F:non-membrane spanning protein tyrosine kinase activity"/>
    <property type="evidence" value="ECO:0007669"/>
    <property type="project" value="UniProtKB-EC"/>
</dbReference>
<dbReference type="GO" id="GO:0002009">
    <property type="term" value="P:morphogenesis of an epithelium"/>
    <property type="evidence" value="ECO:0007669"/>
    <property type="project" value="UniProtKB-ARBA"/>
</dbReference>
<evidence type="ECO:0000313" key="44">
    <source>
        <dbReference type="EMBL" id="KAK9745424.1"/>
    </source>
</evidence>
<dbReference type="GO" id="GO:0005886">
    <property type="term" value="C:plasma membrane"/>
    <property type="evidence" value="ECO:0007669"/>
    <property type="project" value="UniProtKB-SubCell"/>
</dbReference>
<keyword evidence="31" id="KW-0539">Nucleus</keyword>
<dbReference type="GO" id="GO:0005634">
    <property type="term" value="C:nucleus"/>
    <property type="evidence" value="ECO:0007669"/>
    <property type="project" value="UniProtKB-SubCell"/>
</dbReference>
<keyword evidence="15" id="KW-0963">Cytoplasm</keyword>
<evidence type="ECO:0000256" key="1">
    <source>
        <dbReference type="ARBA" id="ARBA00001946"/>
    </source>
</evidence>
<evidence type="ECO:0000256" key="32">
    <source>
        <dbReference type="ARBA" id="ARBA00023329"/>
    </source>
</evidence>
<keyword evidence="30" id="KW-0168">Coated pit</keyword>
<keyword evidence="18" id="KW-0254">Endocytosis</keyword>
<dbReference type="InterPro" id="IPR017441">
    <property type="entry name" value="Protein_kinase_ATP_BS"/>
</dbReference>
<dbReference type="InterPro" id="IPR036028">
    <property type="entry name" value="SH3-like_dom_sf"/>
</dbReference>
<dbReference type="PANTHER" id="PTHR24418">
    <property type="entry name" value="TYROSINE-PROTEIN KINASE"/>
    <property type="match status" value="1"/>
</dbReference>
<dbReference type="InterPro" id="IPR015940">
    <property type="entry name" value="UBA"/>
</dbReference>
<dbReference type="GO" id="GO:0005768">
    <property type="term" value="C:endosome"/>
    <property type="evidence" value="ECO:0007669"/>
    <property type="project" value="UniProtKB-SubCell"/>
</dbReference>
<evidence type="ECO:0000256" key="19">
    <source>
        <dbReference type="ARBA" id="ARBA00022679"/>
    </source>
</evidence>
<evidence type="ECO:0000256" key="34">
    <source>
        <dbReference type="ARBA" id="ARBA00048679"/>
    </source>
</evidence>
<dbReference type="PROSITE" id="PS50011">
    <property type="entry name" value="PROTEIN_KINASE_DOM"/>
    <property type="match status" value="1"/>
</dbReference>
<evidence type="ECO:0000256" key="38">
    <source>
        <dbReference type="PROSITE-ProRule" id="PRU00192"/>
    </source>
</evidence>
<dbReference type="InterPro" id="IPR011009">
    <property type="entry name" value="Kinase-like_dom_sf"/>
</dbReference>
<evidence type="ECO:0000256" key="31">
    <source>
        <dbReference type="ARBA" id="ARBA00023242"/>
    </source>
</evidence>
<evidence type="ECO:0000256" key="25">
    <source>
        <dbReference type="ARBA" id="ARBA00022842"/>
    </source>
</evidence>
<evidence type="ECO:0000256" key="20">
    <source>
        <dbReference type="ARBA" id="ARBA00022723"/>
    </source>
</evidence>
<evidence type="ECO:0000256" key="17">
    <source>
        <dbReference type="ARBA" id="ARBA00022553"/>
    </source>
</evidence>
<gene>
    <name evidence="44" type="ORF">QE152_g6905</name>
</gene>
<reference evidence="44 45" key="1">
    <citation type="journal article" date="2024" name="BMC Genomics">
        <title>De novo assembly and annotation of Popillia japonica's genome with initial clues to its potential as an invasive pest.</title>
        <authorList>
            <person name="Cucini C."/>
            <person name="Boschi S."/>
            <person name="Funari R."/>
            <person name="Cardaioli E."/>
            <person name="Iannotti N."/>
            <person name="Marturano G."/>
            <person name="Paoli F."/>
            <person name="Bruttini M."/>
            <person name="Carapelli A."/>
            <person name="Frati F."/>
            <person name="Nardi F."/>
        </authorList>
    </citation>
    <scope>NUCLEOTIDE SEQUENCE [LARGE SCALE GENOMIC DNA]</scope>
    <source>
        <strain evidence="44">DMR45628</strain>
    </source>
</reference>
<evidence type="ECO:0000256" key="24">
    <source>
        <dbReference type="ARBA" id="ARBA00022840"/>
    </source>
</evidence>
<evidence type="ECO:0000256" key="15">
    <source>
        <dbReference type="ARBA" id="ARBA00022490"/>
    </source>
</evidence>
<evidence type="ECO:0000256" key="8">
    <source>
        <dbReference type="ARBA" id="ARBA00004536"/>
    </source>
</evidence>
<dbReference type="FunFam" id="1.10.510.10:FF:000080">
    <property type="entry name" value="Putative activated CDC42 kinase 1"/>
    <property type="match status" value="1"/>
</dbReference>
<dbReference type="GO" id="GO:0005912">
    <property type="term" value="C:adherens junction"/>
    <property type="evidence" value="ECO:0007669"/>
    <property type="project" value="UniProtKB-SubCell"/>
</dbReference>
<comment type="catalytic activity">
    <reaction evidence="33">
        <text>L-threonyl-[protein] + ATP = O-phospho-L-threonyl-[protein] + ADP + H(+)</text>
        <dbReference type="Rhea" id="RHEA:46608"/>
        <dbReference type="Rhea" id="RHEA-COMP:11060"/>
        <dbReference type="Rhea" id="RHEA-COMP:11605"/>
        <dbReference type="ChEBI" id="CHEBI:15378"/>
        <dbReference type="ChEBI" id="CHEBI:30013"/>
        <dbReference type="ChEBI" id="CHEBI:30616"/>
        <dbReference type="ChEBI" id="CHEBI:61977"/>
        <dbReference type="ChEBI" id="CHEBI:456216"/>
        <dbReference type="EC" id="2.7.11.1"/>
    </reaction>
</comment>
<dbReference type="GO" id="GO:0030136">
    <property type="term" value="C:clathrin-coated vesicle"/>
    <property type="evidence" value="ECO:0007669"/>
    <property type="project" value="UniProtKB-SubCell"/>
</dbReference>
<dbReference type="PROSITE" id="PS00107">
    <property type="entry name" value="PROTEIN_KINASE_ATP"/>
    <property type="match status" value="1"/>
</dbReference>
<evidence type="ECO:0000256" key="28">
    <source>
        <dbReference type="ARBA" id="ARBA00023136"/>
    </source>
</evidence>
<evidence type="ECO:0000259" key="43">
    <source>
        <dbReference type="PROSITE" id="PS50030"/>
    </source>
</evidence>
<evidence type="ECO:0000256" key="2">
    <source>
        <dbReference type="ARBA" id="ARBA00004123"/>
    </source>
</evidence>
<dbReference type="Pfam" id="PF09027">
    <property type="entry name" value="GTPase_binding"/>
    <property type="match status" value="1"/>
</dbReference>
<dbReference type="EC" id="2.7.10.2" evidence="10"/>
<keyword evidence="21 39" id="KW-0547">Nucleotide-binding</keyword>
<dbReference type="Pfam" id="PF22931">
    <property type="entry name" value="SAM_TNK"/>
    <property type="match status" value="1"/>
</dbReference>
<dbReference type="GO" id="GO:0004674">
    <property type="term" value="F:protein serine/threonine kinase activity"/>
    <property type="evidence" value="ECO:0007669"/>
    <property type="project" value="UniProtKB-KW"/>
</dbReference>
<feature type="domain" description="SH3" evidence="41">
    <location>
        <begin position="370"/>
        <end position="432"/>
    </location>
</feature>
<evidence type="ECO:0000259" key="42">
    <source>
        <dbReference type="PROSITE" id="PS50011"/>
    </source>
</evidence>
<keyword evidence="27" id="KW-0965">Cell junction</keyword>
<evidence type="ECO:0000256" key="30">
    <source>
        <dbReference type="ARBA" id="ARBA00023176"/>
    </source>
</evidence>
<dbReference type="GO" id="GO:0030659">
    <property type="term" value="C:cytoplasmic vesicle membrane"/>
    <property type="evidence" value="ECO:0007669"/>
    <property type="project" value="UniProtKB-SubCell"/>
</dbReference>
<dbReference type="FunFam" id="4.10.680.10:FF:000001">
    <property type="entry name" value="activated CDC42 kinase 1 isoform X1"/>
    <property type="match status" value="1"/>
</dbReference>
<keyword evidence="28" id="KW-0472">Membrane</keyword>
<dbReference type="SMART" id="SM00219">
    <property type="entry name" value="TyrKc"/>
    <property type="match status" value="1"/>
</dbReference>
<keyword evidence="20" id="KW-0479">Metal-binding</keyword>
<keyword evidence="26" id="KW-0832">Ubl conjugation</keyword>
<dbReference type="EMBL" id="JASPKY010000049">
    <property type="protein sequence ID" value="KAK9745424.1"/>
    <property type="molecule type" value="Genomic_DNA"/>
</dbReference>
<comment type="catalytic activity">
    <reaction evidence="34">
        <text>L-seryl-[protein] + ATP = O-phospho-L-seryl-[protein] + ADP + H(+)</text>
        <dbReference type="Rhea" id="RHEA:17989"/>
        <dbReference type="Rhea" id="RHEA-COMP:9863"/>
        <dbReference type="Rhea" id="RHEA-COMP:11604"/>
        <dbReference type="ChEBI" id="CHEBI:15378"/>
        <dbReference type="ChEBI" id="CHEBI:29999"/>
        <dbReference type="ChEBI" id="CHEBI:30616"/>
        <dbReference type="ChEBI" id="CHEBI:83421"/>
        <dbReference type="ChEBI" id="CHEBI:456216"/>
        <dbReference type="EC" id="2.7.11.1"/>
    </reaction>
</comment>
<dbReference type="GO" id="GO:0005524">
    <property type="term" value="F:ATP binding"/>
    <property type="evidence" value="ECO:0007669"/>
    <property type="project" value="UniProtKB-UniRule"/>
</dbReference>
<evidence type="ECO:0000259" key="41">
    <source>
        <dbReference type="PROSITE" id="PS50002"/>
    </source>
</evidence>
<proteinExistence type="inferred from homology"/>
<evidence type="ECO:0000256" key="7">
    <source>
        <dbReference type="ARBA" id="ARBA00004514"/>
    </source>
</evidence>
<dbReference type="SUPFAM" id="SSF56112">
    <property type="entry name" value="Protein kinase-like (PK-like)"/>
    <property type="match status" value="1"/>
</dbReference>
<evidence type="ECO:0000256" key="5">
    <source>
        <dbReference type="ARBA" id="ARBA00004180"/>
    </source>
</evidence>
<dbReference type="Pfam" id="PF07714">
    <property type="entry name" value="PK_Tyr_Ser-Thr"/>
    <property type="match status" value="1"/>
</dbReference>
<keyword evidence="25" id="KW-0460">Magnesium</keyword>
<dbReference type="PROSITE" id="PS50030">
    <property type="entry name" value="UBA"/>
    <property type="match status" value="1"/>
</dbReference>
<organism evidence="44 45">
    <name type="scientific">Popillia japonica</name>
    <name type="common">Japanese beetle</name>
    <dbReference type="NCBI Taxonomy" id="7064"/>
    <lineage>
        <taxon>Eukaryota</taxon>
        <taxon>Metazoa</taxon>
        <taxon>Ecdysozoa</taxon>
        <taxon>Arthropoda</taxon>
        <taxon>Hexapoda</taxon>
        <taxon>Insecta</taxon>
        <taxon>Pterygota</taxon>
        <taxon>Neoptera</taxon>
        <taxon>Endopterygota</taxon>
        <taxon>Coleoptera</taxon>
        <taxon>Polyphaga</taxon>
        <taxon>Scarabaeiformia</taxon>
        <taxon>Scarabaeidae</taxon>
        <taxon>Rutelinae</taxon>
        <taxon>Popillia</taxon>
    </lineage>
</organism>
<keyword evidence="23" id="KW-0418">Kinase</keyword>
<dbReference type="InterPro" id="IPR009060">
    <property type="entry name" value="UBA-like_sf"/>
</dbReference>
<feature type="domain" description="UBA" evidence="43">
    <location>
        <begin position="945"/>
        <end position="986"/>
    </location>
</feature>
<keyword evidence="45" id="KW-1185">Reference proteome</keyword>
<dbReference type="CDD" id="cd09539">
    <property type="entry name" value="SAM_TNK-like"/>
    <property type="match status" value="1"/>
</dbReference>
<keyword evidence="16" id="KW-0723">Serine/threonine-protein kinase</keyword>
<comment type="subcellular location">
    <subcellularLocation>
        <location evidence="8">Cell junction</location>
        <location evidence="8">Adherens junction</location>
    </subcellularLocation>
    <subcellularLocation>
        <location evidence="6">Cell membrane</location>
    </subcellularLocation>
    <subcellularLocation>
        <location evidence="7">Cytoplasm</location>
        <location evidence="7">Cytosol</location>
    </subcellularLocation>
    <subcellularLocation>
        <location evidence="5">Cytoplasmic vesicle membrane</location>
        <topology evidence="5">Peripheral membrane protein</topology>
        <orientation evidence="5">Cytoplasmic side</orientation>
    </subcellularLocation>
    <subcellularLocation>
        <location evidence="3">Cytoplasmic vesicle</location>
        <location evidence="3">Clathrin-coated vesicle</location>
    </subcellularLocation>
    <subcellularLocation>
        <location evidence="4">Endosome</location>
    </subcellularLocation>
    <subcellularLocation>
        <location evidence="9">Membrane</location>
        <location evidence="9">Clathrin-coated pit</location>
    </subcellularLocation>
    <subcellularLocation>
        <location evidence="2">Nucleus</location>
    </subcellularLocation>
</comment>
<dbReference type="AlphaFoldDB" id="A0AAW1MHF7"/>
<keyword evidence="14" id="KW-0488">Methylation</keyword>
<evidence type="ECO:0000256" key="27">
    <source>
        <dbReference type="ARBA" id="ARBA00022949"/>
    </source>
</evidence>
<dbReference type="EC" id="2.7.11.1" evidence="11"/>
<evidence type="ECO:0000256" key="18">
    <source>
        <dbReference type="ARBA" id="ARBA00022583"/>
    </source>
</evidence>
<evidence type="ECO:0000256" key="6">
    <source>
        <dbReference type="ARBA" id="ARBA00004236"/>
    </source>
</evidence>
<feature type="region of interest" description="Disordered" evidence="40">
    <location>
        <begin position="515"/>
        <end position="540"/>
    </location>
</feature>
<sequence length="986" mass="111038">MSEDGTEWLYELLQDVQLMQFLIPIRDDLQITRLEHFDYVRPEDLEKIGLSKPGIRRLLDAVKKRKSQQWKKNILKKVIPVGSKQSNSKKNDESIVPGLTCLIQERDITLSIKLGDGSFGVVKRGEWCSPNGRTIAVAVKILKADALSHPGVLDDFIREVQAMHVLSHPNLIRLYGVVLTQPMMMVTELAPLGSLLDYLRKQCQQTPVTMLCEYATQVATGMAYLESKRFLHRDLACRNVLLAAVDKVKIGDFGLMRALPQQEDCYIMTEHKKVPFPWCAPESLRSRHFSHASDAWMFGVTVWEMFTFGEDPWMGLIGSEILRRIDKEGQRLHQPDACPATIYAVLLKCWAKNPQDRPSFANLKDFFRKSGPIVMKAQSGVDEGSDDKMAVEEKDEIAVIDGNVELYWWKGQNLRTFKIGLFPRCIVDPLRPKLSDDISKPLKNSFIHTGHGSAFGESWGSPCYIDEMYLRNPMEPADLLGIQTEIRTSSSQSLDRKKTKSQISNFRREKQFNYRRLTNENGSSKVKPSRPPPPNVTNKEGVLIDISPEECTILRSSAAMNEPRSLSLIDEPIDVPQDDDFWSISDTHSQLGTEPPPYNAPPEYCNTTSSIQYEIEQNDPFDTTTAFNSNRSLSISHLSPIKKQNTPNISQSSTNLFNSTNHLNSKFESISFQENNAKADEQFTADLEKSLNLSHNTNGAIPLLEPPPNNVNKGKKVINISSNSLNDLYANTQDGIKNTNALNDTTNVINRIWHETLVGNGNSIDSTRNSISNTSVRSVQSNLIKLDDLRPPSNSNLDTCGQINVKVYDKVYETSYSLPNSAVYGNTPVCIPANNLYALHQEFLHIMPHRAYIVTTVQYQAAVPNDLLKPHRPAPPSPLILGQPQSMQQIQRKLQQNQLSADAERLMTPEYRLNKISQVKEALPDADSDECLNTLQSFGWDVSATIRSLKVDKLLRLGLTSKEQCEKALQRSNWNVEMAASILLDT</sequence>
<evidence type="ECO:0000256" key="4">
    <source>
        <dbReference type="ARBA" id="ARBA00004177"/>
    </source>
</evidence>
<dbReference type="SMART" id="SM00326">
    <property type="entry name" value="SH3"/>
    <property type="match status" value="1"/>
</dbReference>
<evidence type="ECO:0000256" key="29">
    <source>
        <dbReference type="ARBA" id="ARBA00023137"/>
    </source>
</evidence>
<dbReference type="InterPro" id="IPR037085">
    <property type="entry name" value="Cdc42-bd-like_dom_sf"/>
</dbReference>
<dbReference type="InterPro" id="IPR049587">
    <property type="entry name" value="TNK-like_SAM"/>
</dbReference>
<dbReference type="GO" id="GO:0046872">
    <property type="term" value="F:metal ion binding"/>
    <property type="evidence" value="ECO:0007669"/>
    <property type="project" value="UniProtKB-KW"/>
</dbReference>
<feature type="binding site" evidence="39">
    <location>
        <position position="140"/>
    </location>
    <ligand>
        <name>ATP</name>
        <dbReference type="ChEBI" id="CHEBI:30616"/>
    </ligand>
</feature>
<keyword evidence="22" id="KW-0967">Endosome</keyword>
<dbReference type="InterPro" id="IPR001245">
    <property type="entry name" value="Ser-Thr/Tyr_kinase_cat_dom"/>
</dbReference>
<keyword evidence="12 38" id="KW-0728">SH3 domain</keyword>
<dbReference type="CDD" id="cd14328">
    <property type="entry name" value="UBA_TNK1"/>
    <property type="match status" value="1"/>
</dbReference>
<evidence type="ECO:0000256" key="39">
    <source>
        <dbReference type="PROSITE-ProRule" id="PRU10141"/>
    </source>
</evidence>
<keyword evidence="19" id="KW-0808">Transferase</keyword>
<dbReference type="Gene3D" id="3.30.200.20">
    <property type="entry name" value="Phosphorylase Kinase, domain 1"/>
    <property type="match status" value="1"/>
</dbReference>
<dbReference type="Proteomes" id="UP001458880">
    <property type="component" value="Unassembled WGS sequence"/>
</dbReference>
<dbReference type="GO" id="GO:0005829">
    <property type="term" value="C:cytosol"/>
    <property type="evidence" value="ECO:0007669"/>
    <property type="project" value="UniProtKB-SubCell"/>
</dbReference>
<evidence type="ECO:0000256" key="10">
    <source>
        <dbReference type="ARBA" id="ARBA00011903"/>
    </source>
</evidence>
<keyword evidence="13" id="KW-1003">Cell membrane</keyword>
<evidence type="ECO:0000256" key="40">
    <source>
        <dbReference type="SAM" id="MobiDB-lite"/>
    </source>
</evidence>
<dbReference type="CDD" id="cd05040">
    <property type="entry name" value="PTKc_Ack_like"/>
    <property type="match status" value="1"/>
</dbReference>
<dbReference type="PROSITE" id="PS00109">
    <property type="entry name" value="PROTEIN_KINASE_TYR"/>
    <property type="match status" value="1"/>
</dbReference>
<evidence type="ECO:0000256" key="36">
    <source>
        <dbReference type="ARBA" id="ARBA00072244"/>
    </source>
</evidence>
<dbReference type="PRINTS" id="PR00109">
    <property type="entry name" value="TYRKINASE"/>
</dbReference>
<evidence type="ECO:0000256" key="11">
    <source>
        <dbReference type="ARBA" id="ARBA00012513"/>
    </source>
</evidence>
<keyword evidence="32" id="KW-0968">Cytoplasmic vesicle</keyword>
<dbReference type="SMART" id="SM00165">
    <property type="entry name" value="UBA"/>
    <property type="match status" value="1"/>
</dbReference>
<keyword evidence="17" id="KW-0597">Phosphoprotein</keyword>
<comment type="caution">
    <text evidence="44">The sequence shown here is derived from an EMBL/GenBank/DDBJ whole genome shotgun (WGS) entry which is preliminary data.</text>
</comment>
<protein>
    <recommendedName>
        <fullName evidence="36">Activated CDC42 kinase 1</fullName>
        <ecNumber evidence="10">2.7.10.2</ecNumber>
        <ecNumber evidence="11">2.7.11.1</ecNumber>
    </recommendedName>
    <alternativeName>
        <fullName evidence="37">Tyrosine kinase non-receptor protein 2</fullName>
    </alternativeName>
</protein>
<dbReference type="InterPro" id="IPR050198">
    <property type="entry name" value="Non-receptor_tyrosine_kinases"/>
</dbReference>
<evidence type="ECO:0000313" key="45">
    <source>
        <dbReference type="Proteomes" id="UP001458880"/>
    </source>
</evidence>
<dbReference type="SUPFAM" id="SSF50044">
    <property type="entry name" value="SH3-domain"/>
    <property type="match status" value="1"/>
</dbReference>
<evidence type="ECO:0000256" key="26">
    <source>
        <dbReference type="ARBA" id="ARBA00022843"/>
    </source>
</evidence>
<evidence type="ECO:0000256" key="9">
    <source>
        <dbReference type="ARBA" id="ARBA00004600"/>
    </source>
</evidence>
<dbReference type="InterPro" id="IPR020635">
    <property type="entry name" value="Tyr_kinase_cat_dom"/>
</dbReference>
<evidence type="ECO:0000256" key="35">
    <source>
        <dbReference type="ARBA" id="ARBA00060742"/>
    </source>
</evidence>
<evidence type="ECO:0000256" key="3">
    <source>
        <dbReference type="ARBA" id="ARBA00004132"/>
    </source>
</evidence>
<dbReference type="InterPro" id="IPR000719">
    <property type="entry name" value="Prot_kinase_dom"/>
</dbReference>
<accession>A0AAW1MHF7</accession>
<dbReference type="GO" id="GO:0006897">
    <property type="term" value="P:endocytosis"/>
    <property type="evidence" value="ECO:0007669"/>
    <property type="project" value="UniProtKB-KW"/>
</dbReference>
<dbReference type="InterPro" id="IPR001452">
    <property type="entry name" value="SH3_domain"/>
</dbReference>
<keyword evidence="29" id="KW-0829">Tyrosine-protein kinase</keyword>
<dbReference type="PROSITE" id="PS50002">
    <property type="entry name" value="SH3"/>
    <property type="match status" value="1"/>
</dbReference>
<evidence type="ECO:0000256" key="14">
    <source>
        <dbReference type="ARBA" id="ARBA00022481"/>
    </source>
</evidence>
<name>A0AAW1MHF7_POPJA</name>
<dbReference type="Gene3D" id="1.10.8.10">
    <property type="entry name" value="DNA helicase RuvA subunit, C-terminal domain"/>
    <property type="match status" value="1"/>
</dbReference>